<keyword evidence="2" id="KW-0255">Endonuclease</keyword>
<dbReference type="SUPFAM" id="SSF56219">
    <property type="entry name" value="DNase I-like"/>
    <property type="match status" value="1"/>
</dbReference>
<dbReference type="RefSeq" id="WP_005614059.1">
    <property type="nucleotide sequence ID" value="NZ_CP015231.1"/>
</dbReference>
<dbReference type="EMBL" id="CP015231">
    <property type="protein sequence ID" value="ANP42321.1"/>
    <property type="molecule type" value="Genomic_DNA"/>
</dbReference>
<protein>
    <submittedName>
        <fullName evidence="2">Endonuclease</fullName>
    </submittedName>
</protein>
<dbReference type="GO" id="GO:0004519">
    <property type="term" value="F:endonuclease activity"/>
    <property type="evidence" value="ECO:0007669"/>
    <property type="project" value="UniProtKB-KW"/>
</dbReference>
<evidence type="ECO:0000259" key="1">
    <source>
        <dbReference type="Pfam" id="PF03372"/>
    </source>
</evidence>
<organism evidence="2 3">
    <name type="scientific">Tritonibacter mobilis F1926</name>
    <dbReference type="NCBI Taxonomy" id="1265309"/>
    <lineage>
        <taxon>Bacteria</taxon>
        <taxon>Pseudomonadati</taxon>
        <taxon>Pseudomonadota</taxon>
        <taxon>Alphaproteobacteria</taxon>
        <taxon>Rhodobacterales</taxon>
        <taxon>Paracoccaceae</taxon>
        <taxon>Tritonibacter</taxon>
    </lineage>
</organism>
<accession>A0A1B1A703</accession>
<evidence type="ECO:0000313" key="3">
    <source>
        <dbReference type="Proteomes" id="UP000013243"/>
    </source>
</evidence>
<keyword evidence="2" id="KW-0614">Plasmid</keyword>
<dbReference type="Gene3D" id="3.60.10.10">
    <property type="entry name" value="Endonuclease/exonuclease/phosphatase"/>
    <property type="match status" value="1"/>
</dbReference>
<gene>
    <name evidence="2" type="ORF">K529_016205</name>
</gene>
<name>A0A1B1A703_9RHOB</name>
<evidence type="ECO:0000313" key="2">
    <source>
        <dbReference type="EMBL" id="ANP42321.1"/>
    </source>
</evidence>
<dbReference type="GeneID" id="28251408"/>
<dbReference type="Pfam" id="PF03372">
    <property type="entry name" value="Exo_endo_phos"/>
    <property type="match status" value="1"/>
</dbReference>
<sequence length="337" mass="37283">MIWRAAFTWLLVTLFLPLGVTAETIRVATFNAELSRKGPGLLLKDLRRDNEQVSAVIATIAAADADILALQGLDWDHENTALRTLQSGIATRGVEYPYFFTLKPNAGVASGLDLDGDGRMGEPEDAWGWGRFTGQGGIALLSKFPIAAAQAQDFTQMRWQDLPDHRMPLTKEGQLYPDAVTAAQLRLSSSNHWAVPVILPDGKPLWILSFHATPPVFDGPEDRNGRRNADEILLWVHVLNGLLGDRMPEPFVLMGDANNDPDRGEGHKDAIHRLLNDPHLQMVEPSDSQGAHTVNWERTGPMRVDYVLPSKGMDVIDSGILRSKGSRHGLVWVDIRR</sequence>
<dbReference type="InterPro" id="IPR005135">
    <property type="entry name" value="Endo/exonuclease/phosphatase"/>
</dbReference>
<dbReference type="AlphaFoldDB" id="A0A1B1A703"/>
<dbReference type="Proteomes" id="UP000013243">
    <property type="component" value="Plasmid unnamed1"/>
</dbReference>
<dbReference type="InterPro" id="IPR036691">
    <property type="entry name" value="Endo/exonu/phosph_ase_sf"/>
</dbReference>
<dbReference type="OrthoDB" id="292013at2"/>
<dbReference type="KEGG" id="rmb:K529_016205"/>
<proteinExistence type="predicted"/>
<geneLocation type="plasmid" evidence="2 3">
    <name>unnamed1</name>
</geneLocation>
<keyword evidence="2" id="KW-0378">Hydrolase</keyword>
<reference evidence="2 3" key="1">
    <citation type="journal article" date="2016" name="ISME J.">
        <title>Global occurrence and heterogeneity of the Roseobacter-clade species Ruegeria mobilis.</title>
        <authorList>
            <person name="Sonnenschein E."/>
            <person name="Gram L."/>
        </authorList>
    </citation>
    <scope>NUCLEOTIDE SEQUENCE [LARGE SCALE GENOMIC DNA]</scope>
    <source>
        <strain evidence="2 3">F1926</strain>
        <plasmid evidence="2 3">unnamed1</plasmid>
    </source>
</reference>
<feature type="domain" description="Endonuclease/exonuclease/phosphatase" evidence="1">
    <location>
        <begin position="28"/>
        <end position="328"/>
    </location>
</feature>
<keyword evidence="2" id="KW-0540">Nuclease</keyword>